<dbReference type="GO" id="GO:0006635">
    <property type="term" value="P:fatty acid beta-oxidation"/>
    <property type="evidence" value="ECO:0007669"/>
    <property type="project" value="TreeGrafter"/>
</dbReference>
<evidence type="ECO:0000313" key="3">
    <source>
        <dbReference type="EMBL" id="BDW85911.1"/>
    </source>
</evidence>
<dbReference type="CDD" id="cd06558">
    <property type="entry name" value="crotonase-like"/>
    <property type="match status" value="1"/>
</dbReference>
<dbReference type="AlphaFoldDB" id="A0AA48HKH9"/>
<keyword evidence="2" id="KW-0456">Lyase</keyword>
<dbReference type="RefSeq" id="WP_338271760.1">
    <property type="nucleotide sequence ID" value="NZ_AP027266.1"/>
</dbReference>
<evidence type="ECO:0000313" key="4">
    <source>
        <dbReference type="Proteomes" id="UP001337723"/>
    </source>
</evidence>
<evidence type="ECO:0000256" key="1">
    <source>
        <dbReference type="ARBA" id="ARBA00005254"/>
    </source>
</evidence>
<dbReference type="Proteomes" id="UP001337723">
    <property type="component" value="Chromosome"/>
</dbReference>
<proteinExistence type="inferred from homology"/>
<dbReference type="KEGG" id="rmai:MACH21_20880"/>
<organism evidence="3 4">
    <name type="scientific">Roseicyclus marinus</name>
    <dbReference type="NCBI Taxonomy" id="2161673"/>
    <lineage>
        <taxon>Bacteria</taxon>
        <taxon>Pseudomonadati</taxon>
        <taxon>Pseudomonadota</taxon>
        <taxon>Alphaproteobacteria</taxon>
        <taxon>Rhodobacterales</taxon>
        <taxon>Roseobacteraceae</taxon>
        <taxon>Roseicyclus</taxon>
    </lineage>
</organism>
<dbReference type="GO" id="GO:0016829">
    <property type="term" value="F:lyase activity"/>
    <property type="evidence" value="ECO:0007669"/>
    <property type="project" value="UniProtKB-KW"/>
</dbReference>
<accession>A0AA48HKH9</accession>
<keyword evidence="4" id="KW-1185">Reference proteome</keyword>
<comment type="similarity">
    <text evidence="1">Belongs to the enoyl-CoA hydratase/isomerase family.</text>
</comment>
<dbReference type="Gene3D" id="1.10.12.10">
    <property type="entry name" value="Lyase 2-enoyl-coa Hydratase, Chain A, domain 2"/>
    <property type="match status" value="1"/>
</dbReference>
<dbReference type="InterPro" id="IPR029045">
    <property type="entry name" value="ClpP/crotonase-like_dom_sf"/>
</dbReference>
<dbReference type="EMBL" id="AP027266">
    <property type="protein sequence ID" value="BDW85911.1"/>
    <property type="molecule type" value="Genomic_DNA"/>
</dbReference>
<dbReference type="SUPFAM" id="SSF52096">
    <property type="entry name" value="ClpP/crotonase"/>
    <property type="match status" value="1"/>
</dbReference>
<gene>
    <name evidence="3" type="ORF">MACH21_20880</name>
</gene>
<sequence length="272" mass="28932">MTDQTPHGTPSFAHVEIEMRGSAAIIRLNRPEVRNAINDQMRQELIAAFDWADRTADVRAVILTGSGKGFCSGGDIGGMRARLDAPQDEVAFNGWTRQKQTHRGISVIHGCSKPVIAALNGAAFGLGLDMAMACDFIVASQGAKMSMSFLKRGLVSDGGGMYFLPRRVGLSRAKELILTGRVVETDEALAIGLVDRVVAPDALLPACVAWAADLTQGTPAAVALTKAILDKSFESSDEEVFALGRQAQAICYTTKGHRDAVEAFLEKAGPST</sequence>
<evidence type="ECO:0000256" key="2">
    <source>
        <dbReference type="ARBA" id="ARBA00023239"/>
    </source>
</evidence>
<dbReference type="Gene3D" id="3.90.226.10">
    <property type="entry name" value="2-enoyl-CoA Hydratase, Chain A, domain 1"/>
    <property type="match status" value="1"/>
</dbReference>
<protein>
    <submittedName>
        <fullName evidence="3">Enoyl-CoA hydratase</fullName>
    </submittedName>
</protein>
<reference evidence="3 4" key="1">
    <citation type="submission" date="2023-01" db="EMBL/GenBank/DDBJ databases">
        <title>Complete genome sequence of Roseicyclus marinus strain Dej080120_10.</title>
        <authorList>
            <person name="Ueki S."/>
            <person name="Maruyama F."/>
        </authorList>
    </citation>
    <scope>NUCLEOTIDE SEQUENCE [LARGE SCALE GENOMIC DNA]</scope>
    <source>
        <strain evidence="3 4">Dej080120_10</strain>
    </source>
</reference>
<dbReference type="InterPro" id="IPR014748">
    <property type="entry name" value="Enoyl-CoA_hydra_C"/>
</dbReference>
<dbReference type="Pfam" id="PF00378">
    <property type="entry name" value="ECH_1"/>
    <property type="match status" value="1"/>
</dbReference>
<dbReference type="PANTHER" id="PTHR11941">
    <property type="entry name" value="ENOYL-COA HYDRATASE-RELATED"/>
    <property type="match status" value="1"/>
</dbReference>
<dbReference type="PANTHER" id="PTHR11941:SF54">
    <property type="entry name" value="ENOYL-COA HYDRATASE, MITOCHONDRIAL"/>
    <property type="match status" value="1"/>
</dbReference>
<dbReference type="InterPro" id="IPR001753">
    <property type="entry name" value="Enoyl-CoA_hydra/iso"/>
</dbReference>
<name>A0AA48HKH9_9RHOB</name>